<evidence type="ECO:0000256" key="3">
    <source>
        <dbReference type="ARBA" id="ARBA00022692"/>
    </source>
</evidence>
<keyword evidence="5" id="KW-0297">G-protein coupled receptor</keyword>
<keyword evidence="4 9" id="KW-1133">Transmembrane helix</keyword>
<evidence type="ECO:0000259" key="10">
    <source>
        <dbReference type="PROSITE" id="PS50262"/>
    </source>
</evidence>
<keyword evidence="2" id="KW-1003">Cell membrane</keyword>
<evidence type="ECO:0000256" key="4">
    <source>
        <dbReference type="ARBA" id="ARBA00022989"/>
    </source>
</evidence>
<name>A0A8C0CUM3_BALMU</name>
<dbReference type="AlphaFoldDB" id="A0A8C0CUM3"/>
<dbReference type="PROSITE" id="PS50262">
    <property type="entry name" value="G_PROTEIN_RECEP_F1_2"/>
    <property type="match status" value="1"/>
</dbReference>
<reference evidence="11" key="1">
    <citation type="submission" date="2023-09" db="UniProtKB">
        <authorList>
            <consortium name="Ensembl"/>
        </authorList>
    </citation>
    <scope>IDENTIFICATION</scope>
</reference>
<evidence type="ECO:0000256" key="7">
    <source>
        <dbReference type="ARBA" id="ARBA00023170"/>
    </source>
</evidence>
<feature type="domain" description="G-protein coupled receptors family 1 profile" evidence="10">
    <location>
        <begin position="47"/>
        <end position="99"/>
    </location>
</feature>
<dbReference type="InterPro" id="IPR000276">
    <property type="entry name" value="GPCR_Rhodpsn"/>
</dbReference>
<evidence type="ECO:0000256" key="9">
    <source>
        <dbReference type="SAM" id="Phobius"/>
    </source>
</evidence>
<sequence length="149" mass="16444">VKLELVAYNHLNAIRSNGTDLRDRPNPGEVATASIFFGALWLFSVFGNSLVCLVIHRSRRTQSTTNYFVVSLACADLLISVAGMPFVLLQFTTGRWALGSNRHRWSNSEADDEHRPEDKSENYQDVPHFKSSVFALLAALSCCSAVAPA</sequence>
<dbReference type="InterPro" id="IPR017452">
    <property type="entry name" value="GPCR_Rhodpsn_7TM"/>
</dbReference>
<keyword evidence="8" id="KW-0807">Transducer</keyword>
<evidence type="ECO:0000256" key="8">
    <source>
        <dbReference type="ARBA" id="ARBA00023224"/>
    </source>
</evidence>
<protein>
    <recommendedName>
        <fullName evidence="10">G-protein coupled receptors family 1 profile domain-containing protein</fullName>
    </recommendedName>
</protein>
<dbReference type="PANTHER" id="PTHR24248">
    <property type="entry name" value="ADRENERGIC RECEPTOR-RELATED G-PROTEIN COUPLED RECEPTOR"/>
    <property type="match status" value="1"/>
</dbReference>
<feature type="transmembrane region" description="Helical" evidence="9">
    <location>
        <begin position="30"/>
        <end position="55"/>
    </location>
</feature>
<evidence type="ECO:0000256" key="6">
    <source>
        <dbReference type="ARBA" id="ARBA00023136"/>
    </source>
</evidence>
<dbReference type="PRINTS" id="PR00237">
    <property type="entry name" value="GPCRRHODOPSN"/>
</dbReference>
<dbReference type="Ensembl" id="ENSBMST00010010593.1">
    <property type="protein sequence ID" value="ENSBMSP00010009516.1"/>
    <property type="gene ID" value="ENSBMSG00010007009.1"/>
</dbReference>
<evidence type="ECO:0000256" key="5">
    <source>
        <dbReference type="ARBA" id="ARBA00023040"/>
    </source>
</evidence>
<keyword evidence="7" id="KW-0675">Receptor</keyword>
<evidence type="ECO:0000256" key="1">
    <source>
        <dbReference type="ARBA" id="ARBA00004651"/>
    </source>
</evidence>
<dbReference type="GeneTree" id="ENSGT00940000160365"/>
<comment type="subcellular location">
    <subcellularLocation>
        <location evidence="1">Cell membrane</location>
        <topology evidence="1">Multi-pass membrane protein</topology>
    </subcellularLocation>
</comment>
<dbReference type="GO" id="GO:0005886">
    <property type="term" value="C:plasma membrane"/>
    <property type="evidence" value="ECO:0007669"/>
    <property type="project" value="UniProtKB-SubCell"/>
</dbReference>
<feature type="transmembrane region" description="Helical" evidence="9">
    <location>
        <begin position="67"/>
        <end position="88"/>
    </location>
</feature>
<keyword evidence="3 9" id="KW-0812">Transmembrane</keyword>
<evidence type="ECO:0000313" key="11">
    <source>
        <dbReference type="Ensembl" id="ENSBMSP00010009516.1"/>
    </source>
</evidence>
<dbReference type="Pfam" id="PF00001">
    <property type="entry name" value="7tm_1"/>
    <property type="match status" value="1"/>
</dbReference>
<dbReference type="Gene3D" id="1.20.1070.10">
    <property type="entry name" value="Rhodopsin 7-helix transmembrane proteins"/>
    <property type="match status" value="1"/>
</dbReference>
<organism evidence="11">
    <name type="scientific">Balaenoptera musculus</name>
    <name type="common">Blue whale</name>
    <dbReference type="NCBI Taxonomy" id="9771"/>
    <lineage>
        <taxon>Eukaryota</taxon>
        <taxon>Metazoa</taxon>
        <taxon>Chordata</taxon>
        <taxon>Craniata</taxon>
        <taxon>Vertebrata</taxon>
        <taxon>Euteleostomi</taxon>
        <taxon>Mammalia</taxon>
        <taxon>Eutheria</taxon>
        <taxon>Laurasiatheria</taxon>
        <taxon>Artiodactyla</taxon>
        <taxon>Whippomorpha</taxon>
        <taxon>Cetacea</taxon>
        <taxon>Mysticeti</taxon>
        <taxon>Balaenopteridae</taxon>
        <taxon>Balaenoptera</taxon>
    </lineage>
</organism>
<keyword evidence="6 9" id="KW-0472">Membrane</keyword>
<proteinExistence type="predicted"/>
<accession>A0A8C0CUM3</accession>
<dbReference type="SUPFAM" id="SSF81321">
    <property type="entry name" value="Family A G protein-coupled receptor-like"/>
    <property type="match status" value="1"/>
</dbReference>
<evidence type="ECO:0000256" key="2">
    <source>
        <dbReference type="ARBA" id="ARBA00022475"/>
    </source>
</evidence>
<dbReference type="GO" id="GO:0004930">
    <property type="term" value="F:G protein-coupled receptor activity"/>
    <property type="evidence" value="ECO:0007669"/>
    <property type="project" value="UniProtKB-KW"/>
</dbReference>